<dbReference type="AlphaFoldDB" id="A0A0B0IE52"/>
<dbReference type="InterPro" id="IPR017263">
    <property type="entry name" value="UCP037692"/>
</dbReference>
<dbReference type="OrthoDB" id="2736244at2"/>
<organism evidence="1 2">
    <name type="scientific">Halalkalibacter okhensis</name>
    <dbReference type="NCBI Taxonomy" id="333138"/>
    <lineage>
        <taxon>Bacteria</taxon>
        <taxon>Bacillati</taxon>
        <taxon>Bacillota</taxon>
        <taxon>Bacilli</taxon>
        <taxon>Bacillales</taxon>
        <taxon>Bacillaceae</taxon>
        <taxon>Halalkalibacter</taxon>
    </lineage>
</organism>
<evidence type="ECO:0000313" key="2">
    <source>
        <dbReference type="Proteomes" id="UP000030832"/>
    </source>
</evidence>
<dbReference type="PIRSF" id="PIRSF037692">
    <property type="entry name" value="UCP037692"/>
    <property type="match status" value="1"/>
</dbReference>
<protein>
    <recommendedName>
        <fullName evidence="3">YheE</fullName>
    </recommendedName>
</protein>
<comment type="caution">
    <text evidence="1">The sequence shown here is derived from an EMBL/GenBank/DDBJ whole genome shotgun (WGS) entry which is preliminary data.</text>
</comment>
<dbReference type="Proteomes" id="UP000030832">
    <property type="component" value="Unassembled WGS sequence"/>
</dbReference>
<reference evidence="1 2" key="1">
    <citation type="submission" date="2014-09" db="EMBL/GenBank/DDBJ databases">
        <title>Genome sequencing and annotation of Bacillus Okhensis strain Kh10-101T.</title>
        <authorList>
            <person name="Prakash J.S."/>
        </authorList>
    </citation>
    <scope>NUCLEOTIDE SEQUENCE [LARGE SCALE GENOMIC DNA]</scope>
    <source>
        <strain evidence="2">Kh10-101T</strain>
    </source>
</reference>
<evidence type="ECO:0008006" key="3">
    <source>
        <dbReference type="Google" id="ProtNLM"/>
    </source>
</evidence>
<name>A0A0B0IE52_9BACI</name>
<dbReference type="Pfam" id="PF17277">
    <property type="entry name" value="DUF5342"/>
    <property type="match status" value="1"/>
</dbReference>
<gene>
    <name evidence="1" type="ORF">LQ50_16600</name>
</gene>
<accession>A0A0B0IE52</accession>
<sequence>MLAHFQWKELRNNLLRREWAFSFFHEGQYMTGVYHKDGSIKWGDSSLSSEQKAKLEPFVHDLMLYHVYEQH</sequence>
<keyword evidence="2" id="KW-1185">Reference proteome</keyword>
<evidence type="ECO:0000313" key="1">
    <source>
        <dbReference type="EMBL" id="KHF39167.1"/>
    </source>
</evidence>
<proteinExistence type="predicted"/>
<dbReference type="EMBL" id="JRJU01000022">
    <property type="protein sequence ID" value="KHF39167.1"/>
    <property type="molecule type" value="Genomic_DNA"/>
</dbReference>
<dbReference type="RefSeq" id="WP_034631051.1">
    <property type="nucleotide sequence ID" value="NZ_JRJU01000022.1"/>
</dbReference>